<accession>A0AAD3Y3A6</accession>
<dbReference type="SUPFAM" id="SSF57850">
    <property type="entry name" value="RING/U-box"/>
    <property type="match status" value="1"/>
</dbReference>
<dbReference type="GO" id="GO:0016020">
    <property type="term" value="C:membrane"/>
    <property type="evidence" value="ECO:0007669"/>
    <property type="project" value="UniProtKB-SubCell"/>
</dbReference>
<keyword evidence="12 15" id="KW-0472">Membrane</keyword>
<reference evidence="17" key="1">
    <citation type="submission" date="2023-05" db="EMBL/GenBank/DDBJ databases">
        <title>Nepenthes gracilis genome sequencing.</title>
        <authorList>
            <person name="Fukushima K."/>
        </authorList>
    </citation>
    <scope>NUCLEOTIDE SEQUENCE</scope>
    <source>
        <strain evidence="17">SING2019-196</strain>
    </source>
</reference>
<evidence type="ECO:0000256" key="8">
    <source>
        <dbReference type="ARBA" id="ARBA00022771"/>
    </source>
</evidence>
<dbReference type="CDD" id="cd16461">
    <property type="entry name" value="RING-H2_EL5-like"/>
    <property type="match status" value="1"/>
</dbReference>
<dbReference type="PANTHER" id="PTHR46913">
    <property type="entry name" value="RING-H2 FINGER PROTEIN ATL16"/>
    <property type="match status" value="1"/>
</dbReference>
<evidence type="ECO:0000256" key="15">
    <source>
        <dbReference type="SAM" id="Phobius"/>
    </source>
</evidence>
<evidence type="ECO:0000256" key="14">
    <source>
        <dbReference type="PROSITE-ProRule" id="PRU00175"/>
    </source>
</evidence>
<evidence type="ECO:0000256" key="13">
    <source>
        <dbReference type="ARBA" id="ARBA00024209"/>
    </source>
</evidence>
<evidence type="ECO:0000256" key="12">
    <source>
        <dbReference type="ARBA" id="ARBA00023136"/>
    </source>
</evidence>
<dbReference type="SMART" id="SM00184">
    <property type="entry name" value="RING"/>
    <property type="match status" value="1"/>
</dbReference>
<comment type="pathway">
    <text evidence="3">Protein modification; protein ubiquitination.</text>
</comment>
<dbReference type="AlphaFoldDB" id="A0AAD3Y3A6"/>
<comment type="caution">
    <text evidence="17">The sequence shown here is derived from an EMBL/GenBank/DDBJ whole genome shotgun (WGS) entry which is preliminary data.</text>
</comment>
<keyword evidence="11 15" id="KW-1133">Transmembrane helix</keyword>
<keyword evidence="7" id="KW-0479">Metal-binding</keyword>
<organism evidence="17 18">
    <name type="scientific">Nepenthes gracilis</name>
    <name type="common">Slender pitcher plant</name>
    <dbReference type="NCBI Taxonomy" id="150966"/>
    <lineage>
        <taxon>Eukaryota</taxon>
        <taxon>Viridiplantae</taxon>
        <taxon>Streptophyta</taxon>
        <taxon>Embryophyta</taxon>
        <taxon>Tracheophyta</taxon>
        <taxon>Spermatophyta</taxon>
        <taxon>Magnoliopsida</taxon>
        <taxon>eudicotyledons</taxon>
        <taxon>Gunneridae</taxon>
        <taxon>Pentapetalae</taxon>
        <taxon>Caryophyllales</taxon>
        <taxon>Nepenthaceae</taxon>
        <taxon>Nepenthes</taxon>
    </lineage>
</organism>
<dbReference type="InterPro" id="IPR044600">
    <property type="entry name" value="ATL1/ATL16-like"/>
</dbReference>
<evidence type="ECO:0000256" key="11">
    <source>
        <dbReference type="ARBA" id="ARBA00022989"/>
    </source>
</evidence>
<comment type="similarity">
    <text evidence="13">Belongs to the RING-type zinc finger family. ATL subfamily.</text>
</comment>
<dbReference type="InterPro" id="IPR001841">
    <property type="entry name" value="Znf_RING"/>
</dbReference>
<dbReference type="FunFam" id="3.30.40.10:FF:000187">
    <property type="entry name" value="E3 ubiquitin-protein ligase ATL6"/>
    <property type="match status" value="1"/>
</dbReference>
<keyword evidence="10" id="KW-0862">Zinc</keyword>
<dbReference type="GO" id="GO:0016567">
    <property type="term" value="P:protein ubiquitination"/>
    <property type="evidence" value="ECO:0007669"/>
    <property type="project" value="InterPro"/>
</dbReference>
<evidence type="ECO:0000256" key="4">
    <source>
        <dbReference type="ARBA" id="ARBA00012483"/>
    </source>
</evidence>
<dbReference type="PANTHER" id="PTHR46913:SF1">
    <property type="entry name" value="RING-H2 FINGER PROTEIN ATL16"/>
    <property type="match status" value="1"/>
</dbReference>
<keyword evidence="9" id="KW-0833">Ubl conjugation pathway</keyword>
<sequence length="233" mass="25922">MGDNSSVVSTDSDLRTYALNGKIMLCSVILLFIVVVFLICFQVYTRWLVSRARHRRSISGHRRQRRILLSASVSRRGLDPLVLKSLPTFVYAAAANSKGLDCAVCLSEFEDNEMGRVLPECNHSFHIACIDRWFKSDPTCPLCRAPRDCTEVGSVSGLNPSSRNSENNRCGESDLLQVGCLRKPLELVGVAAELAPRRDEGLEAREEIVERGSGSGSKYPDNRIPSFRRFLSV</sequence>
<dbReference type="PROSITE" id="PS50089">
    <property type="entry name" value="ZF_RING_2"/>
    <property type="match status" value="1"/>
</dbReference>
<comment type="catalytic activity">
    <reaction evidence="1">
        <text>S-ubiquitinyl-[E2 ubiquitin-conjugating enzyme]-L-cysteine + [acceptor protein]-L-lysine = [E2 ubiquitin-conjugating enzyme]-L-cysteine + N(6)-ubiquitinyl-[acceptor protein]-L-lysine.</text>
        <dbReference type="EC" id="2.3.2.27"/>
    </reaction>
</comment>
<keyword evidence="18" id="KW-1185">Reference proteome</keyword>
<dbReference type="InterPro" id="IPR013083">
    <property type="entry name" value="Znf_RING/FYVE/PHD"/>
</dbReference>
<feature type="transmembrane region" description="Helical" evidence="15">
    <location>
        <begin position="22"/>
        <end position="49"/>
    </location>
</feature>
<keyword evidence="6 15" id="KW-0812">Transmembrane</keyword>
<dbReference type="GO" id="GO:0061630">
    <property type="term" value="F:ubiquitin protein ligase activity"/>
    <property type="evidence" value="ECO:0007669"/>
    <property type="project" value="UniProtKB-EC"/>
</dbReference>
<evidence type="ECO:0000256" key="6">
    <source>
        <dbReference type="ARBA" id="ARBA00022692"/>
    </source>
</evidence>
<evidence type="ECO:0000256" key="1">
    <source>
        <dbReference type="ARBA" id="ARBA00000900"/>
    </source>
</evidence>
<dbReference type="EMBL" id="BSYO01000030">
    <property type="protein sequence ID" value="GMH25935.1"/>
    <property type="molecule type" value="Genomic_DNA"/>
</dbReference>
<evidence type="ECO:0000256" key="2">
    <source>
        <dbReference type="ARBA" id="ARBA00004167"/>
    </source>
</evidence>
<evidence type="ECO:0000256" key="3">
    <source>
        <dbReference type="ARBA" id="ARBA00004906"/>
    </source>
</evidence>
<evidence type="ECO:0000256" key="5">
    <source>
        <dbReference type="ARBA" id="ARBA00022679"/>
    </source>
</evidence>
<dbReference type="GO" id="GO:0008270">
    <property type="term" value="F:zinc ion binding"/>
    <property type="evidence" value="ECO:0007669"/>
    <property type="project" value="UniProtKB-KW"/>
</dbReference>
<keyword evidence="8 14" id="KW-0863">Zinc-finger</keyword>
<evidence type="ECO:0000259" key="16">
    <source>
        <dbReference type="PROSITE" id="PS50089"/>
    </source>
</evidence>
<evidence type="ECO:0000313" key="18">
    <source>
        <dbReference type="Proteomes" id="UP001279734"/>
    </source>
</evidence>
<gene>
    <name evidence="17" type="ORF">Nepgr_027778</name>
</gene>
<protein>
    <recommendedName>
        <fullName evidence="4">RING-type E3 ubiquitin transferase</fullName>
        <ecNumber evidence="4">2.3.2.27</ecNumber>
    </recommendedName>
</protein>
<name>A0AAD3Y3A6_NEPGR</name>
<dbReference type="Proteomes" id="UP001279734">
    <property type="component" value="Unassembled WGS sequence"/>
</dbReference>
<evidence type="ECO:0000256" key="10">
    <source>
        <dbReference type="ARBA" id="ARBA00022833"/>
    </source>
</evidence>
<evidence type="ECO:0000256" key="9">
    <source>
        <dbReference type="ARBA" id="ARBA00022786"/>
    </source>
</evidence>
<comment type="subcellular location">
    <subcellularLocation>
        <location evidence="2">Membrane</location>
        <topology evidence="2">Single-pass membrane protein</topology>
    </subcellularLocation>
</comment>
<evidence type="ECO:0000313" key="17">
    <source>
        <dbReference type="EMBL" id="GMH25935.1"/>
    </source>
</evidence>
<keyword evidence="5" id="KW-0808">Transferase</keyword>
<dbReference type="EC" id="2.3.2.27" evidence="4"/>
<feature type="domain" description="RING-type" evidence="16">
    <location>
        <begin position="102"/>
        <end position="144"/>
    </location>
</feature>
<dbReference type="Gene3D" id="3.30.40.10">
    <property type="entry name" value="Zinc/RING finger domain, C3HC4 (zinc finger)"/>
    <property type="match status" value="1"/>
</dbReference>
<dbReference type="Pfam" id="PF13639">
    <property type="entry name" value="zf-RING_2"/>
    <property type="match status" value="1"/>
</dbReference>
<evidence type="ECO:0000256" key="7">
    <source>
        <dbReference type="ARBA" id="ARBA00022723"/>
    </source>
</evidence>
<proteinExistence type="inferred from homology"/>